<protein>
    <submittedName>
        <fullName evidence="1">Uncharacterized protein</fullName>
    </submittedName>
</protein>
<reference evidence="1 2" key="1">
    <citation type="submission" date="2016-10" db="EMBL/GenBank/DDBJ databases">
        <authorList>
            <person name="Varghese N."/>
            <person name="Submissions S."/>
        </authorList>
    </citation>
    <scope>NUCLEOTIDE SEQUENCE [LARGE SCALE GENOMIC DNA]</scope>
    <source>
        <strain evidence="1 2">CGMCC 1.12102</strain>
    </source>
</reference>
<evidence type="ECO:0000313" key="1">
    <source>
        <dbReference type="EMBL" id="SCX44415.1"/>
    </source>
</evidence>
<name>A0A1G4XTH2_9ENTR</name>
<proteinExistence type="predicted"/>
<dbReference type="Proteomes" id="UP000183569">
    <property type="component" value="Unassembled WGS sequence"/>
</dbReference>
<sequence length="85" mass="9755">MHDAAKYECSPQSQGWLLCGGKHGFSRAIGQPERHLRFYQWMMAMDTGASRVNQQRLRELAVTHGEEIQPFCSHDAQALRALQKR</sequence>
<comment type="caution">
    <text evidence="1">The sequence shown here is derived from an EMBL/GenBank/DDBJ whole genome shotgun (WGS) entry which is preliminary data.</text>
</comment>
<dbReference type="RefSeq" id="WP_017457078.1">
    <property type="nucleotide sequence ID" value="NZ_FMUI01000003.1"/>
</dbReference>
<accession>A0A1G4XTH2</accession>
<dbReference type="AlphaFoldDB" id="A0A1G4XTH2"/>
<gene>
    <name evidence="1" type="ORF">SAMN02927897_01397</name>
</gene>
<dbReference type="EMBL" id="FMUI01000003">
    <property type="protein sequence ID" value="SCX44415.1"/>
    <property type="molecule type" value="Genomic_DNA"/>
</dbReference>
<organism evidence="1 2">
    <name type="scientific">Kosakonia sacchari</name>
    <dbReference type="NCBI Taxonomy" id="1158459"/>
    <lineage>
        <taxon>Bacteria</taxon>
        <taxon>Pseudomonadati</taxon>
        <taxon>Pseudomonadota</taxon>
        <taxon>Gammaproteobacteria</taxon>
        <taxon>Enterobacterales</taxon>
        <taxon>Enterobacteriaceae</taxon>
        <taxon>Kosakonia</taxon>
    </lineage>
</organism>
<evidence type="ECO:0000313" key="2">
    <source>
        <dbReference type="Proteomes" id="UP000183569"/>
    </source>
</evidence>
<dbReference type="GeneID" id="23843079"/>